<protein>
    <recommendedName>
        <fullName evidence="2">DUF5681 domain-containing protein</fullName>
    </recommendedName>
</protein>
<feature type="compositionally biased region" description="Polar residues" evidence="1">
    <location>
        <begin position="1"/>
        <end position="17"/>
    </location>
</feature>
<evidence type="ECO:0000256" key="1">
    <source>
        <dbReference type="SAM" id="MobiDB-lite"/>
    </source>
</evidence>
<accession>A0AAW9FBW2</accession>
<organism evidence="3 4">
    <name type="scientific">Aeromonas caviae</name>
    <name type="common">Aeromonas punctata</name>
    <dbReference type="NCBI Taxonomy" id="648"/>
    <lineage>
        <taxon>Bacteria</taxon>
        <taxon>Pseudomonadati</taxon>
        <taxon>Pseudomonadota</taxon>
        <taxon>Gammaproteobacteria</taxon>
        <taxon>Aeromonadales</taxon>
        <taxon>Aeromonadaceae</taxon>
        <taxon>Aeromonas</taxon>
    </lineage>
</organism>
<dbReference type="InterPro" id="IPR043736">
    <property type="entry name" value="DUF5681"/>
</dbReference>
<name>A0AAW9FBW2_AERCA</name>
<dbReference type="Pfam" id="PF18932">
    <property type="entry name" value="DUF5681"/>
    <property type="match status" value="1"/>
</dbReference>
<dbReference type="EMBL" id="JAWZVU010000225">
    <property type="protein sequence ID" value="MDX7723191.1"/>
    <property type="molecule type" value="Genomic_DNA"/>
</dbReference>
<sequence length="91" mass="9865">MSDQRNNGRFNPGQSGNPEGARKRKTPEQKLLAAIERDAPALVERGLIAGMTDNAVLAVALGYLTECLRCKNIEREAELQALKYTATGGVH</sequence>
<evidence type="ECO:0000259" key="2">
    <source>
        <dbReference type="Pfam" id="PF18932"/>
    </source>
</evidence>
<gene>
    <name evidence="3" type="ORF">SJS77_22655</name>
</gene>
<proteinExistence type="predicted"/>
<dbReference type="AlphaFoldDB" id="A0AAW9FBW2"/>
<reference evidence="3" key="1">
    <citation type="submission" date="2023-11" db="EMBL/GenBank/DDBJ databases">
        <title>WGS of Aeromonas in Northern Israel.</title>
        <authorList>
            <person name="Hershko Y."/>
        </authorList>
    </citation>
    <scope>NUCLEOTIDE SEQUENCE</scope>
    <source>
        <strain evidence="3">77416</strain>
    </source>
</reference>
<feature type="region of interest" description="Disordered" evidence="1">
    <location>
        <begin position="1"/>
        <end position="28"/>
    </location>
</feature>
<feature type="domain" description="DUF5681" evidence="2">
    <location>
        <begin position="7"/>
        <end position="37"/>
    </location>
</feature>
<evidence type="ECO:0000313" key="3">
    <source>
        <dbReference type="EMBL" id="MDX7723191.1"/>
    </source>
</evidence>
<dbReference type="RefSeq" id="WP_005298710.1">
    <property type="nucleotide sequence ID" value="NZ_JAWZVC010000102.1"/>
</dbReference>
<comment type="caution">
    <text evidence="3">The sequence shown here is derived from an EMBL/GenBank/DDBJ whole genome shotgun (WGS) entry which is preliminary data.</text>
</comment>
<dbReference type="Proteomes" id="UP001277183">
    <property type="component" value="Unassembled WGS sequence"/>
</dbReference>
<evidence type="ECO:0000313" key="4">
    <source>
        <dbReference type="Proteomes" id="UP001277183"/>
    </source>
</evidence>